<dbReference type="GO" id="GO:0046872">
    <property type="term" value="F:metal ion binding"/>
    <property type="evidence" value="ECO:0007669"/>
    <property type="project" value="UniProtKB-KW"/>
</dbReference>
<evidence type="ECO:0000256" key="4">
    <source>
        <dbReference type="ARBA" id="ARBA00022737"/>
    </source>
</evidence>
<feature type="binding site" evidence="8">
    <location>
        <position position="384"/>
    </location>
    <ligand>
        <name>[4Fe-4S] cluster</name>
        <dbReference type="ChEBI" id="CHEBI:49883"/>
        <label>1</label>
    </ligand>
</feature>
<dbReference type="InterPro" id="IPR011538">
    <property type="entry name" value="Nuo51_FMN-bd"/>
</dbReference>
<feature type="domain" description="4Fe-4S ferredoxin-type" evidence="9">
    <location>
        <begin position="374"/>
        <end position="404"/>
    </location>
</feature>
<feature type="binding site" evidence="8">
    <location>
        <position position="429"/>
    </location>
    <ligand>
        <name>[4Fe-4S] cluster</name>
        <dbReference type="ChEBI" id="CHEBI:49883"/>
        <label>2</label>
    </ligand>
</feature>
<keyword evidence="6 8" id="KW-0408">Iron</keyword>
<dbReference type="Proteomes" id="UP000231292">
    <property type="component" value="Unassembled WGS sequence"/>
</dbReference>
<feature type="binding site" evidence="8">
    <location>
        <position position="433"/>
    </location>
    <ligand>
        <name>[4Fe-4S] cluster</name>
        <dbReference type="ChEBI" id="CHEBI:49883"/>
        <label>1</label>
    </ligand>
</feature>
<evidence type="ECO:0000256" key="3">
    <source>
        <dbReference type="ARBA" id="ARBA00022723"/>
    </source>
</evidence>
<dbReference type="EC" id="7.-.-.-" evidence="8"/>
<keyword evidence="1 8" id="KW-0813">Transport</keyword>
<proteinExistence type="inferred from homology"/>
<dbReference type="InterPro" id="IPR017900">
    <property type="entry name" value="4Fe4S_Fe_S_CS"/>
</dbReference>
<evidence type="ECO:0000256" key="7">
    <source>
        <dbReference type="ARBA" id="ARBA00023014"/>
    </source>
</evidence>
<dbReference type="SUPFAM" id="SSF142019">
    <property type="entry name" value="Nqo1 FMN-binding domain-like"/>
    <property type="match status" value="1"/>
</dbReference>
<dbReference type="PROSITE" id="PS51379">
    <property type="entry name" value="4FE4S_FER_2"/>
    <property type="match status" value="2"/>
</dbReference>
<dbReference type="AlphaFoldDB" id="A0A2G9YII6"/>
<dbReference type="GO" id="GO:0009055">
    <property type="term" value="F:electron transfer activity"/>
    <property type="evidence" value="ECO:0007669"/>
    <property type="project" value="InterPro"/>
</dbReference>
<keyword evidence="3 8" id="KW-0479">Metal-binding</keyword>
<dbReference type="EMBL" id="PCRK01000126">
    <property type="protein sequence ID" value="PIP19036.1"/>
    <property type="molecule type" value="Genomic_DNA"/>
</dbReference>
<dbReference type="Pfam" id="PF13375">
    <property type="entry name" value="RnfC_N"/>
    <property type="match status" value="1"/>
</dbReference>
<keyword evidence="8" id="KW-1278">Translocase</keyword>
<keyword evidence="5 8" id="KW-0249">Electron transport</keyword>
<evidence type="ECO:0000256" key="1">
    <source>
        <dbReference type="ARBA" id="ARBA00022448"/>
    </source>
</evidence>
<dbReference type="GO" id="GO:0005886">
    <property type="term" value="C:plasma membrane"/>
    <property type="evidence" value="ECO:0007669"/>
    <property type="project" value="UniProtKB-SubCell"/>
</dbReference>
<comment type="function">
    <text evidence="8">Part of a membrane-bound complex that couples electron transfer with translocation of ions across the membrane.</text>
</comment>
<dbReference type="NCBIfam" id="TIGR01945">
    <property type="entry name" value="rnfC"/>
    <property type="match status" value="1"/>
</dbReference>
<dbReference type="InterPro" id="IPR037225">
    <property type="entry name" value="Nuo51_FMN-bd_sf"/>
</dbReference>
<feature type="binding site" evidence="8">
    <location>
        <position position="426"/>
    </location>
    <ligand>
        <name>[4Fe-4S] cluster</name>
        <dbReference type="ChEBI" id="CHEBI:49883"/>
        <label>2</label>
    </ligand>
</feature>
<comment type="subcellular location">
    <subcellularLocation>
        <location evidence="8">Cell membrane</location>
        <topology evidence="8">Peripheral membrane protein</topology>
    </subcellularLocation>
</comment>
<dbReference type="InterPro" id="IPR017896">
    <property type="entry name" value="4Fe4S_Fe-S-bd"/>
</dbReference>
<feature type="binding site" evidence="8">
    <location>
        <position position="423"/>
    </location>
    <ligand>
        <name>[4Fe-4S] cluster</name>
        <dbReference type="ChEBI" id="CHEBI:49883"/>
        <label>2</label>
    </ligand>
</feature>
<dbReference type="GO" id="GO:0022900">
    <property type="term" value="P:electron transport chain"/>
    <property type="evidence" value="ECO:0007669"/>
    <property type="project" value="UniProtKB-UniRule"/>
</dbReference>
<name>A0A2G9YII6_9BACT</name>
<feature type="binding site" evidence="8">
    <location>
        <position position="394"/>
    </location>
    <ligand>
        <name>[4Fe-4S] cluster</name>
        <dbReference type="ChEBI" id="CHEBI:49883"/>
        <label>2</label>
    </ligand>
</feature>
<reference evidence="10 11" key="1">
    <citation type="submission" date="2017-09" db="EMBL/GenBank/DDBJ databases">
        <title>Depth-based differentiation of microbial function through sediment-hosted aquifers and enrichment of novel symbionts in the deep terrestrial subsurface.</title>
        <authorList>
            <person name="Probst A.J."/>
            <person name="Ladd B."/>
            <person name="Jarett J.K."/>
            <person name="Geller-Mcgrath D.E."/>
            <person name="Sieber C.M."/>
            <person name="Emerson J.B."/>
            <person name="Anantharaman K."/>
            <person name="Thomas B.C."/>
            <person name="Malmstrom R."/>
            <person name="Stieglmeier M."/>
            <person name="Klingl A."/>
            <person name="Woyke T."/>
            <person name="Ryan C.M."/>
            <person name="Banfield J.F."/>
        </authorList>
    </citation>
    <scope>NUCLEOTIDE SEQUENCE [LARGE SCALE GENOMIC DNA]</scope>
    <source>
        <strain evidence="10">CG23_combo_of_CG06-09_8_20_14_all_41_10</strain>
    </source>
</reference>
<comment type="cofactor">
    <cofactor evidence="8">
        <name>[4Fe-4S] cluster</name>
        <dbReference type="ChEBI" id="CHEBI:49883"/>
    </cofactor>
    <text evidence="8">Binds 2 [4Fe-4S] clusters per subunit.</text>
</comment>
<organism evidence="10 11">
    <name type="scientific">Candidatus Sherwoodlollariibacterium unditelluris</name>
    <dbReference type="NCBI Taxonomy" id="1974757"/>
    <lineage>
        <taxon>Bacteria</taxon>
        <taxon>Pseudomonadati</taxon>
        <taxon>Candidatus Omnitrophota</taxon>
        <taxon>Candidatus Sherwoodlollariibacterium</taxon>
    </lineage>
</organism>
<dbReference type="InterPro" id="IPR019554">
    <property type="entry name" value="Soluble_ligand-bd"/>
</dbReference>
<dbReference type="PANTHER" id="PTHR43034">
    <property type="entry name" value="ION-TRANSLOCATING OXIDOREDUCTASE COMPLEX SUBUNIT C"/>
    <property type="match status" value="1"/>
</dbReference>
<comment type="similarity">
    <text evidence="8">Belongs to the 4Fe4S bacterial-type ferredoxin family. RnfC subfamily.</text>
</comment>
<keyword evidence="2 8" id="KW-0004">4Fe-4S</keyword>
<dbReference type="Pfam" id="PF01512">
    <property type="entry name" value="Complex1_51K"/>
    <property type="match status" value="1"/>
</dbReference>
<feature type="domain" description="4Fe-4S ferredoxin-type" evidence="9">
    <location>
        <begin position="412"/>
        <end position="445"/>
    </location>
</feature>
<evidence type="ECO:0000256" key="2">
    <source>
        <dbReference type="ARBA" id="ARBA00022485"/>
    </source>
</evidence>
<dbReference type="PROSITE" id="PS00198">
    <property type="entry name" value="4FE4S_FER_1"/>
    <property type="match status" value="2"/>
</dbReference>
<gene>
    <name evidence="8" type="primary">rnfC</name>
    <name evidence="10" type="ORF">COX41_05110</name>
</gene>
<keyword evidence="8" id="KW-1003">Cell membrane</keyword>
<evidence type="ECO:0000313" key="11">
    <source>
        <dbReference type="Proteomes" id="UP000231292"/>
    </source>
</evidence>
<feature type="binding site" evidence="8">
    <location>
        <position position="387"/>
    </location>
    <ligand>
        <name>[4Fe-4S] cluster</name>
        <dbReference type="ChEBI" id="CHEBI:49883"/>
        <label>1</label>
    </ligand>
</feature>
<evidence type="ECO:0000259" key="9">
    <source>
        <dbReference type="PROSITE" id="PS51379"/>
    </source>
</evidence>
<keyword evidence="8" id="KW-0472">Membrane</keyword>
<dbReference type="InterPro" id="IPR010208">
    <property type="entry name" value="Ion_transpt_RnfC/RsxC"/>
</dbReference>
<dbReference type="Pfam" id="PF10531">
    <property type="entry name" value="SLBB"/>
    <property type="match status" value="1"/>
</dbReference>
<dbReference type="Gene3D" id="3.30.70.20">
    <property type="match status" value="1"/>
</dbReference>
<dbReference type="GO" id="GO:0051539">
    <property type="term" value="F:4 iron, 4 sulfur cluster binding"/>
    <property type="evidence" value="ECO:0007669"/>
    <property type="project" value="UniProtKB-KW"/>
</dbReference>
<sequence>MVRLKANKFYTEDKVIEVLPPPCKVYIPLSQHLGRPCNPLVGIGDAISIGQKIGAVDAHVYAPVHASISGKVTAIENWPHPVLGRCKTIVIESDGLDTSSVVRRPCLTADRPRQWRGRQASSEEIERLTADEIRNIVFDAGIVGMGGAAFPAHIKLKPPKPVDTLIINGAECEPYLTGDYRLMIEKTEEILAGIKLIEKCLGVKNVYIAIEDNKPEAIKQFKVSATMRGGPANLFGGHSSKFTVKVLKSQYPQGGEKQLIKNILGKEVPQGKLPFDIGVVVHNVATVYAIYEAAYKNKALYERVVTVTGSCLTNPKNLLARIGTPIKNLIDFCGPLKEGPAKIIIGGPMMGIAQYTDQVPVIKSTNGVLLFTKKEAELLAEEYCIRCGACVRECPAGLMPCLINLASEKSLWQEAINYGVLDCMECGICNYICPANRNLVQSIKRAKLEAVK</sequence>
<keyword evidence="7 8" id="KW-0411">Iron-sulfur</keyword>
<comment type="subunit">
    <text evidence="8">The complex is composed of six subunits: RnfA, RnfB, RnfC, RnfD, RnfE and RnfG.</text>
</comment>
<feature type="binding site" evidence="8">
    <location>
        <position position="390"/>
    </location>
    <ligand>
        <name>[4Fe-4S] cluster</name>
        <dbReference type="ChEBI" id="CHEBI:49883"/>
        <label>1</label>
    </ligand>
</feature>
<dbReference type="Pfam" id="PF13237">
    <property type="entry name" value="Fer4_10"/>
    <property type="match status" value="1"/>
</dbReference>
<evidence type="ECO:0000313" key="10">
    <source>
        <dbReference type="EMBL" id="PIP19036.1"/>
    </source>
</evidence>
<evidence type="ECO:0000256" key="8">
    <source>
        <dbReference type="HAMAP-Rule" id="MF_00461"/>
    </source>
</evidence>
<evidence type="ECO:0000256" key="5">
    <source>
        <dbReference type="ARBA" id="ARBA00022982"/>
    </source>
</evidence>
<protein>
    <recommendedName>
        <fullName evidence="8">Ion-translocating oxidoreductase complex subunit C</fullName>
        <ecNumber evidence="8">7.-.-.-</ecNumber>
    </recommendedName>
    <alternativeName>
        <fullName evidence="8">Rnf electron transport complex subunit C</fullName>
    </alternativeName>
</protein>
<dbReference type="NCBIfam" id="NF003454">
    <property type="entry name" value="PRK05035.1"/>
    <property type="match status" value="1"/>
</dbReference>
<comment type="caution">
    <text evidence="10">The sequence shown here is derived from an EMBL/GenBank/DDBJ whole genome shotgun (WGS) entry which is preliminary data.</text>
</comment>
<dbReference type="SUPFAM" id="SSF46548">
    <property type="entry name" value="alpha-helical ferredoxin"/>
    <property type="match status" value="1"/>
</dbReference>
<accession>A0A2G9YII6</accession>
<dbReference type="Gene3D" id="3.40.50.11540">
    <property type="entry name" value="NADH-ubiquinone oxidoreductase 51kDa subunit"/>
    <property type="match status" value="1"/>
</dbReference>
<dbReference type="PANTHER" id="PTHR43034:SF2">
    <property type="entry name" value="ION-TRANSLOCATING OXIDOREDUCTASE COMPLEX SUBUNIT C"/>
    <property type="match status" value="1"/>
</dbReference>
<evidence type="ECO:0000256" key="6">
    <source>
        <dbReference type="ARBA" id="ARBA00023004"/>
    </source>
</evidence>
<dbReference type="HAMAP" id="MF_00461">
    <property type="entry name" value="RsxC_RnfC"/>
    <property type="match status" value="1"/>
</dbReference>
<keyword evidence="4 8" id="KW-0677">Repeat</keyword>
<dbReference type="InterPro" id="IPR026902">
    <property type="entry name" value="RnfC_N"/>
</dbReference>